<dbReference type="Pfam" id="PF05099">
    <property type="entry name" value="TerB"/>
    <property type="match status" value="1"/>
</dbReference>
<evidence type="ECO:0000313" key="3">
    <source>
        <dbReference type="Proteomes" id="UP001356308"/>
    </source>
</evidence>
<feature type="domain" description="Co-chaperone DjlA N-terminal" evidence="1">
    <location>
        <begin position="10"/>
        <end position="108"/>
    </location>
</feature>
<name>A0ABU7IPV6_9FLAO</name>
<gene>
    <name evidence="2" type="ORF">V1I91_02860</name>
</gene>
<dbReference type="SUPFAM" id="SSF158682">
    <property type="entry name" value="TerB-like"/>
    <property type="match status" value="1"/>
</dbReference>
<dbReference type="CDD" id="cd07177">
    <property type="entry name" value="terB_like"/>
    <property type="match status" value="1"/>
</dbReference>
<dbReference type="InterPro" id="IPR007791">
    <property type="entry name" value="DjlA_N"/>
</dbReference>
<proteinExistence type="predicted"/>
<dbReference type="Gene3D" id="1.10.3680.10">
    <property type="entry name" value="TerB-like"/>
    <property type="match status" value="1"/>
</dbReference>
<evidence type="ECO:0000259" key="1">
    <source>
        <dbReference type="Pfam" id="PF05099"/>
    </source>
</evidence>
<organism evidence="2 3">
    <name type="scientific">Maribacter cobaltidurans</name>
    <dbReference type="NCBI Taxonomy" id="1178778"/>
    <lineage>
        <taxon>Bacteria</taxon>
        <taxon>Pseudomonadati</taxon>
        <taxon>Bacteroidota</taxon>
        <taxon>Flavobacteriia</taxon>
        <taxon>Flavobacteriales</taxon>
        <taxon>Flavobacteriaceae</taxon>
        <taxon>Maribacter</taxon>
    </lineage>
</organism>
<protein>
    <submittedName>
        <fullName evidence="2">TerB family tellurite resistance protein</fullName>
    </submittedName>
</protein>
<dbReference type="EMBL" id="JAZDDG010000001">
    <property type="protein sequence ID" value="MEE1974992.1"/>
    <property type="molecule type" value="Genomic_DNA"/>
</dbReference>
<sequence length="120" mass="13594">MKFEISEKLAIVRVIDSLIYADGIVHEGEINAFSKLMELLDFDANFLIQARNLDTVQSMAIVKNFSSKKKGLLENLMDEVAKADGFVHQKEIEMMENVLSVIRLDSKSSKIKNTYTNILP</sequence>
<keyword evidence="3" id="KW-1185">Reference proteome</keyword>
<reference evidence="2 3" key="1">
    <citation type="submission" date="2024-01" db="EMBL/GenBank/DDBJ databases">
        <title>Maribacter spp. originated from different algae showed divergent polysaccharides utilization ability.</title>
        <authorList>
            <person name="Wang H."/>
            <person name="Wu Y."/>
        </authorList>
    </citation>
    <scope>NUCLEOTIDE SEQUENCE [LARGE SCALE GENOMIC DNA]</scope>
    <source>
        <strain evidence="2 3">PR1</strain>
    </source>
</reference>
<dbReference type="RefSeq" id="WP_272649814.1">
    <property type="nucleotide sequence ID" value="NZ_JAZDDG010000001.1"/>
</dbReference>
<evidence type="ECO:0000313" key="2">
    <source>
        <dbReference type="EMBL" id="MEE1974992.1"/>
    </source>
</evidence>
<accession>A0ABU7IPV6</accession>
<dbReference type="Proteomes" id="UP001356308">
    <property type="component" value="Unassembled WGS sequence"/>
</dbReference>
<dbReference type="InterPro" id="IPR029024">
    <property type="entry name" value="TerB-like"/>
</dbReference>
<comment type="caution">
    <text evidence="2">The sequence shown here is derived from an EMBL/GenBank/DDBJ whole genome shotgun (WGS) entry which is preliminary data.</text>
</comment>